<dbReference type="AlphaFoldDB" id="A0AAE9YJM5"/>
<evidence type="ECO:0000313" key="2">
    <source>
        <dbReference type="EMBL" id="WDD97040.1"/>
    </source>
</evidence>
<protein>
    <recommendedName>
        <fullName evidence="4">Porin</fullName>
    </recommendedName>
</protein>
<name>A0AAE9YJM5_9GAMM</name>
<dbReference type="EMBL" id="CP059735">
    <property type="protein sequence ID" value="WDD97040.1"/>
    <property type="molecule type" value="Genomic_DNA"/>
</dbReference>
<evidence type="ECO:0008006" key="4">
    <source>
        <dbReference type="Google" id="ProtNLM"/>
    </source>
</evidence>
<reference evidence="2 3" key="1">
    <citation type="journal article" date="2015" name="Genome Announc.">
        <title>Draft Genome Sequences of Marine Isolates of Thalassomonas viridans and Thalassomonas actiniarum.</title>
        <authorList>
            <person name="Olonade I."/>
            <person name="van Zyl L.J."/>
            <person name="Trindade M."/>
        </authorList>
    </citation>
    <scope>NUCLEOTIDE SEQUENCE [LARGE SCALE GENOMIC DNA]</scope>
    <source>
        <strain evidence="2 3">A5K-106</strain>
    </source>
</reference>
<gene>
    <name evidence="2" type="ORF">SG35_016945</name>
</gene>
<evidence type="ECO:0000256" key="1">
    <source>
        <dbReference type="SAM" id="SignalP"/>
    </source>
</evidence>
<organism evidence="2 3">
    <name type="scientific">Thalassomonas actiniarum</name>
    <dbReference type="NCBI Taxonomy" id="485447"/>
    <lineage>
        <taxon>Bacteria</taxon>
        <taxon>Pseudomonadati</taxon>
        <taxon>Pseudomonadota</taxon>
        <taxon>Gammaproteobacteria</taxon>
        <taxon>Alteromonadales</taxon>
        <taxon>Colwelliaceae</taxon>
        <taxon>Thalassomonas</taxon>
    </lineage>
</organism>
<accession>A0AAE9YJM5</accession>
<dbReference type="RefSeq" id="WP_044831665.1">
    <property type="nucleotide sequence ID" value="NZ_CP059735.1"/>
</dbReference>
<reference evidence="2 3" key="2">
    <citation type="journal article" date="2022" name="Mar. Drugs">
        <title>Bioassay-Guided Fractionation Leads to the Detection of Cholic Acid Generated by the Rare Thalassomonas sp.</title>
        <authorList>
            <person name="Pheiffer F."/>
            <person name="Schneider Y.K."/>
            <person name="Hansen E.H."/>
            <person name="Andersen J.H."/>
            <person name="Isaksson J."/>
            <person name="Busche T."/>
            <person name="R C."/>
            <person name="Kalinowski J."/>
            <person name="Zyl L.V."/>
            <person name="Trindade M."/>
        </authorList>
    </citation>
    <scope>NUCLEOTIDE SEQUENCE [LARGE SCALE GENOMIC DNA]</scope>
    <source>
        <strain evidence="2 3">A5K-106</strain>
    </source>
</reference>
<keyword evidence="3" id="KW-1185">Reference proteome</keyword>
<dbReference type="KEGG" id="tact:SG35_016945"/>
<evidence type="ECO:0000313" key="3">
    <source>
        <dbReference type="Proteomes" id="UP000032568"/>
    </source>
</evidence>
<dbReference type="Proteomes" id="UP000032568">
    <property type="component" value="Chromosome"/>
</dbReference>
<feature type="chain" id="PRO_5041939806" description="Porin" evidence="1">
    <location>
        <begin position="23"/>
        <end position="322"/>
    </location>
</feature>
<proteinExistence type="predicted"/>
<sequence>MKKITMILLASAGMVFSATSIAGIYQNPGTVEFATRMATKHSVIDSSRQHREQEGWMNVATTDEGATSGFYQAENWFRIHKSTVKIGSGLVSFEFDPAKLDCTQGFSFNLEVGEDTAAVFKPDCDDLLNASVSYPISHTFDLIPEVIKPKVVVPLDPLGLVQVGVKFGIGVEVGADFTVGGVIGGYDNDQPFESGGVRRPDYIYASVEPYISGQVDGAAYTTIGHGIAEAGVKGKLNLVTVKSKGYMEAGIRRVEVEEDVVEQGFLELKISGELSGGDGKVDAYCHKLWGLIKFNTNLMKWDPLYRYEHTFFEYASPVWETL</sequence>
<feature type="signal peptide" evidence="1">
    <location>
        <begin position="1"/>
        <end position="22"/>
    </location>
</feature>
<keyword evidence="1" id="KW-0732">Signal</keyword>